<feature type="region of interest" description="Disordered" evidence="6">
    <location>
        <begin position="250"/>
        <end position="320"/>
    </location>
</feature>
<dbReference type="GO" id="GO:0022857">
    <property type="term" value="F:transmembrane transporter activity"/>
    <property type="evidence" value="ECO:0007669"/>
    <property type="project" value="InterPro"/>
</dbReference>
<gene>
    <name evidence="8" type="ORF">FIESC28_10692</name>
</gene>
<dbReference type="EMBL" id="QKXC01000318">
    <property type="protein sequence ID" value="RBR07349.1"/>
    <property type="molecule type" value="Genomic_DNA"/>
</dbReference>
<dbReference type="RefSeq" id="XP_031011115.1">
    <property type="nucleotide sequence ID" value="XM_031164823.1"/>
</dbReference>
<dbReference type="GO" id="GO:0016020">
    <property type="term" value="C:membrane"/>
    <property type="evidence" value="ECO:0007669"/>
    <property type="project" value="UniProtKB-SubCell"/>
</dbReference>
<dbReference type="InterPro" id="IPR011701">
    <property type="entry name" value="MFS"/>
</dbReference>
<dbReference type="GeneID" id="42000119"/>
<dbReference type="PANTHER" id="PTHR23507:SF1">
    <property type="entry name" value="FI18259P1-RELATED"/>
    <property type="match status" value="1"/>
</dbReference>
<keyword evidence="3 7" id="KW-1133">Transmembrane helix</keyword>
<evidence type="ECO:0000256" key="1">
    <source>
        <dbReference type="ARBA" id="ARBA00004141"/>
    </source>
</evidence>
<evidence type="ECO:0000313" key="8">
    <source>
        <dbReference type="EMBL" id="RBR07349.1"/>
    </source>
</evidence>
<protein>
    <submittedName>
        <fullName evidence="8">Uncharacterized protein</fullName>
    </submittedName>
</protein>
<evidence type="ECO:0000256" key="5">
    <source>
        <dbReference type="ARBA" id="ARBA00023180"/>
    </source>
</evidence>
<dbReference type="Proteomes" id="UP000253153">
    <property type="component" value="Unassembled WGS sequence"/>
</dbReference>
<proteinExistence type="predicted"/>
<organism evidence="8 9">
    <name type="scientific">Fusarium coffeatum</name>
    <dbReference type="NCBI Taxonomy" id="231269"/>
    <lineage>
        <taxon>Eukaryota</taxon>
        <taxon>Fungi</taxon>
        <taxon>Dikarya</taxon>
        <taxon>Ascomycota</taxon>
        <taxon>Pezizomycotina</taxon>
        <taxon>Sordariomycetes</taxon>
        <taxon>Hypocreomycetidae</taxon>
        <taxon>Hypocreales</taxon>
        <taxon>Nectriaceae</taxon>
        <taxon>Fusarium</taxon>
        <taxon>Fusarium incarnatum-equiseti species complex</taxon>
    </lineage>
</organism>
<evidence type="ECO:0000256" key="6">
    <source>
        <dbReference type="SAM" id="MobiDB-lite"/>
    </source>
</evidence>
<feature type="transmembrane region" description="Helical" evidence="7">
    <location>
        <begin position="418"/>
        <end position="444"/>
    </location>
</feature>
<feature type="transmembrane region" description="Helical" evidence="7">
    <location>
        <begin position="594"/>
        <end position="614"/>
    </location>
</feature>
<feature type="transmembrane region" description="Helical" evidence="7">
    <location>
        <begin position="688"/>
        <end position="707"/>
    </location>
</feature>
<evidence type="ECO:0000256" key="4">
    <source>
        <dbReference type="ARBA" id="ARBA00023136"/>
    </source>
</evidence>
<keyword evidence="9" id="KW-1185">Reference proteome</keyword>
<feature type="transmembrane region" description="Helical" evidence="7">
    <location>
        <begin position="487"/>
        <end position="505"/>
    </location>
</feature>
<keyword evidence="4 7" id="KW-0472">Membrane</keyword>
<evidence type="ECO:0000256" key="7">
    <source>
        <dbReference type="SAM" id="Phobius"/>
    </source>
</evidence>
<reference evidence="8 9" key="1">
    <citation type="submission" date="2018-06" db="EMBL/GenBank/DDBJ databases">
        <title>Fusarium incarnatum-equiseti species complex species 28.</title>
        <authorList>
            <person name="Gardiner D.M."/>
        </authorList>
    </citation>
    <scope>NUCLEOTIDE SEQUENCE [LARGE SCALE GENOMIC DNA]</scope>
    <source>
        <strain evidence="8 9">FIESC_28</strain>
    </source>
</reference>
<comment type="caution">
    <text evidence="8">The sequence shown here is derived from an EMBL/GenBank/DDBJ whole genome shotgun (WGS) entry which is preliminary data.</text>
</comment>
<keyword evidence="5" id="KW-0325">Glycoprotein</keyword>
<feature type="transmembrane region" description="Helical" evidence="7">
    <location>
        <begin position="365"/>
        <end position="383"/>
    </location>
</feature>
<dbReference type="SUPFAM" id="SSF103473">
    <property type="entry name" value="MFS general substrate transporter"/>
    <property type="match status" value="1"/>
</dbReference>
<dbReference type="InterPro" id="IPR036259">
    <property type="entry name" value="MFS_trans_sf"/>
</dbReference>
<dbReference type="AlphaFoldDB" id="A0A366QR07"/>
<feature type="compositionally biased region" description="Low complexity" evidence="6">
    <location>
        <begin position="274"/>
        <end position="315"/>
    </location>
</feature>
<dbReference type="Gene3D" id="1.20.1250.20">
    <property type="entry name" value="MFS general substrate transporter like domains"/>
    <property type="match status" value="1"/>
</dbReference>
<comment type="subcellular location">
    <subcellularLocation>
        <location evidence="1">Membrane</location>
        <topology evidence="1">Multi-pass membrane protein</topology>
    </subcellularLocation>
</comment>
<feature type="compositionally biased region" description="Pro residues" evidence="6">
    <location>
        <begin position="255"/>
        <end position="273"/>
    </location>
</feature>
<evidence type="ECO:0000256" key="2">
    <source>
        <dbReference type="ARBA" id="ARBA00022692"/>
    </source>
</evidence>
<feature type="transmembrane region" description="Helical" evidence="7">
    <location>
        <begin position="635"/>
        <end position="668"/>
    </location>
</feature>
<feature type="transmembrane region" description="Helical" evidence="7">
    <location>
        <begin position="554"/>
        <end position="582"/>
    </location>
</feature>
<evidence type="ECO:0000313" key="9">
    <source>
        <dbReference type="Proteomes" id="UP000253153"/>
    </source>
</evidence>
<feature type="transmembrane region" description="Helical" evidence="7">
    <location>
        <begin position="456"/>
        <end position="475"/>
    </location>
</feature>
<dbReference type="Pfam" id="PF07690">
    <property type="entry name" value="MFS_1"/>
    <property type="match status" value="1"/>
</dbReference>
<accession>A0A366QR07</accession>
<name>A0A366QR07_9HYPO</name>
<dbReference type="OrthoDB" id="194139at2759"/>
<evidence type="ECO:0000256" key="3">
    <source>
        <dbReference type="ARBA" id="ARBA00022989"/>
    </source>
</evidence>
<sequence>MGSFFDSLCKCLWPSGPSYDLLLDSESEQQGQYLPHVGHAVSKKSLPSGTAPSCQYPVDPSMARFGIEGRSPTSWQVLLYFASYCERLRKGKPPREPNSDWCADLDIITTDIVGLMREELYVSQDNVKVQDNHVRWRKHPRDQTKWMWYRHYTLVHPKWSGRLVLQTASFELASRFRLEHLSADGVCKAHAQATTGFDNSVYWYEVRSPHASRMNFILDDEPLPGLWPWPKKEHDGQEEDWEKFIFNDDRHAPRLQPPPSPWASPPASRPRPGFPASLSLFLPPLHTTTVSPPPSSAQAPADPPTAAAATTATQTNSNPFWSPMDAVAEMEHPSPGEGWSLEKMEVETSKREWGGGGGDLGKPGLWALVVLATVAQIPMGILVDKGRRRLAFILNITSTVLYWGSITIFGLVRVFPLWSFYVSPVFLLAGGGPWVTSSLVYATVNNTVRPEQRTTAFSFLEGLSGLSGLVAPLIYNETMSPELWVSYMLALVFYSLALVPTLYITHDDDPGMGNEVGEDEIPEETEPLLSTGNHCAREAILSNRSGERSLAPKLNIFIICFACFFGFHLARGSISYTIVWVWLSFGHNAIYTDIFTYIRAVVLFFLLLIVLPLASSRLDKTWRVAKRDLILSSTWIALCAVGTLIVLVAPNLAVAIVGFIIATLGYAMPISLRSFIASHFEEKFSGRLFAGIGVVENIGWLIGFPLMKANYYTEGTPFVVSLVTYAKNHMVYALAGAPQLQFGIKR</sequence>
<feature type="transmembrane region" description="Helical" evidence="7">
    <location>
        <begin position="390"/>
        <end position="412"/>
    </location>
</feature>
<dbReference type="PANTHER" id="PTHR23507">
    <property type="entry name" value="ZGC:174356"/>
    <property type="match status" value="1"/>
</dbReference>
<keyword evidence="2 7" id="KW-0812">Transmembrane</keyword>